<name>A0ACA9PGE4_9GLOM</name>
<sequence>IIICGNNNNNLSILQRYFLRPSSPEFDNLTYCKYNELYLFKYAEEPIDQHSLSSNTYLEKKQGGYRQCIVKPYKQEGMPAQATWQNYRELLSKDYINKTSNIQQGENETLMWISNFLNEHGKMVYQLNPEQKNIYQEIMYHISKNKPLTIFINGRAGRAALNYDGGRIAHSLFQIPIEYNDDGCKCQIDPNGERAELIRESSAITWDELPMAQKGNIEAVDIQIRTLCKCDLPFGGKIFIGIGDFHQVAPVITRGGRIATILESIKSSPIWNTFKIYNLQTPVRDAQDPEYSQLMDDIGDDDLADDEKQKNHMVQKNTITTELLNSFNAPGIPQHCLTLKRGCIATIMPYSSTFNSSQGLTLDRVVLDLHTPVFSHGQLYTALTRVRQRDYVLILTEHNHSIDTFTTKNI</sequence>
<gene>
    <name evidence="1" type="ORF">SPELUC_LOCUS11645</name>
</gene>
<reference evidence="1" key="1">
    <citation type="submission" date="2021-06" db="EMBL/GenBank/DDBJ databases">
        <authorList>
            <person name="Kallberg Y."/>
            <person name="Tangrot J."/>
            <person name="Rosling A."/>
        </authorList>
    </citation>
    <scope>NUCLEOTIDE SEQUENCE</scope>
    <source>
        <strain evidence="1">28 12/20/2015</strain>
    </source>
</reference>
<feature type="non-terminal residue" evidence="1">
    <location>
        <position position="1"/>
    </location>
</feature>
<evidence type="ECO:0000313" key="1">
    <source>
        <dbReference type="EMBL" id="CAG8708035.1"/>
    </source>
</evidence>
<evidence type="ECO:0000313" key="2">
    <source>
        <dbReference type="Proteomes" id="UP000789366"/>
    </source>
</evidence>
<protein>
    <submittedName>
        <fullName evidence="1">4998_t:CDS:1</fullName>
    </submittedName>
</protein>
<feature type="non-terminal residue" evidence="1">
    <location>
        <position position="410"/>
    </location>
</feature>
<comment type="caution">
    <text evidence="1">The sequence shown here is derived from an EMBL/GenBank/DDBJ whole genome shotgun (WGS) entry which is preliminary data.</text>
</comment>
<proteinExistence type="predicted"/>
<accession>A0ACA9PGE4</accession>
<organism evidence="1 2">
    <name type="scientific">Cetraspora pellucida</name>
    <dbReference type="NCBI Taxonomy" id="1433469"/>
    <lineage>
        <taxon>Eukaryota</taxon>
        <taxon>Fungi</taxon>
        <taxon>Fungi incertae sedis</taxon>
        <taxon>Mucoromycota</taxon>
        <taxon>Glomeromycotina</taxon>
        <taxon>Glomeromycetes</taxon>
        <taxon>Diversisporales</taxon>
        <taxon>Gigasporaceae</taxon>
        <taxon>Cetraspora</taxon>
    </lineage>
</organism>
<dbReference type="EMBL" id="CAJVPW010025265">
    <property type="protein sequence ID" value="CAG8708035.1"/>
    <property type="molecule type" value="Genomic_DNA"/>
</dbReference>
<dbReference type="Proteomes" id="UP000789366">
    <property type="component" value="Unassembled WGS sequence"/>
</dbReference>
<keyword evidence="2" id="KW-1185">Reference proteome</keyword>